<dbReference type="EMBL" id="FOSG01000005">
    <property type="protein sequence ID" value="SFK31462.1"/>
    <property type="molecule type" value="Genomic_DNA"/>
</dbReference>
<accession>A0A1I3YI12</accession>
<keyword evidence="2" id="KW-1185">Reference proteome</keyword>
<dbReference type="Pfam" id="PF05973">
    <property type="entry name" value="Gp49"/>
    <property type="match status" value="1"/>
</dbReference>
<evidence type="ECO:0008006" key="3">
    <source>
        <dbReference type="Google" id="ProtNLM"/>
    </source>
</evidence>
<dbReference type="InterPro" id="IPR009241">
    <property type="entry name" value="HigB-like"/>
</dbReference>
<evidence type="ECO:0000313" key="1">
    <source>
        <dbReference type="EMBL" id="SFK31462.1"/>
    </source>
</evidence>
<reference evidence="2" key="1">
    <citation type="submission" date="2016-10" db="EMBL/GenBank/DDBJ databases">
        <authorList>
            <person name="Varghese N."/>
            <person name="Submissions S."/>
        </authorList>
    </citation>
    <scope>NUCLEOTIDE SEQUENCE [LARGE SCALE GENOMIC DNA]</scope>
    <source>
        <strain evidence="2">PL19</strain>
    </source>
</reference>
<gene>
    <name evidence="1" type="ORF">SAMN05192584_10576</name>
</gene>
<dbReference type="Proteomes" id="UP000198928">
    <property type="component" value="Unassembled WGS sequence"/>
</dbReference>
<dbReference type="AlphaFoldDB" id="A0A1I3YI12"/>
<evidence type="ECO:0000313" key="2">
    <source>
        <dbReference type="Proteomes" id="UP000198928"/>
    </source>
</evidence>
<organism evidence="1 2">
    <name type="scientific">Streptomyces pini</name>
    <dbReference type="NCBI Taxonomy" id="1520580"/>
    <lineage>
        <taxon>Bacteria</taxon>
        <taxon>Bacillati</taxon>
        <taxon>Actinomycetota</taxon>
        <taxon>Actinomycetes</taxon>
        <taxon>Kitasatosporales</taxon>
        <taxon>Streptomycetaceae</taxon>
        <taxon>Streptomyces</taxon>
    </lineage>
</organism>
<proteinExistence type="predicted"/>
<sequence>MKGCRVEDRWDVYLTDEVDQWLHELEKVDSESYALVNQDIWALACSGPAEGRPLVDRVKGSVLHNLKELRPGSAGRSEVRILFMFDPWRSSVLLVAGDKAGNWSTWYREAIPRAERLYAVYLAEREEEMGQ</sequence>
<name>A0A1I3YI12_9ACTN</name>
<protein>
    <recommendedName>
        <fullName evidence="3">Phage derived protein Gp49-like</fullName>
    </recommendedName>
</protein>